<protein>
    <submittedName>
        <fullName evidence="9">ABC transporter permease</fullName>
    </submittedName>
</protein>
<feature type="domain" description="ABC3 transporter permease C-terminal" evidence="7">
    <location>
        <begin position="289"/>
        <end position="404"/>
    </location>
</feature>
<keyword evidence="5 6" id="KW-0472">Membrane</keyword>
<dbReference type="Pfam" id="PF02687">
    <property type="entry name" value="FtsX"/>
    <property type="match status" value="2"/>
</dbReference>
<gene>
    <name evidence="9" type="ORF">KK078_15590</name>
</gene>
<feature type="transmembrane region" description="Helical" evidence="6">
    <location>
        <begin position="748"/>
        <end position="773"/>
    </location>
</feature>
<dbReference type="Proteomes" id="UP001319180">
    <property type="component" value="Unassembled WGS sequence"/>
</dbReference>
<dbReference type="InterPro" id="IPR003838">
    <property type="entry name" value="ABC3_permease_C"/>
</dbReference>
<dbReference type="PANTHER" id="PTHR30572:SF18">
    <property type="entry name" value="ABC-TYPE MACROLIDE FAMILY EXPORT SYSTEM PERMEASE COMPONENT 2"/>
    <property type="match status" value="1"/>
</dbReference>
<evidence type="ECO:0000256" key="2">
    <source>
        <dbReference type="ARBA" id="ARBA00022475"/>
    </source>
</evidence>
<evidence type="ECO:0000256" key="6">
    <source>
        <dbReference type="SAM" id="Phobius"/>
    </source>
</evidence>
<keyword evidence="4 6" id="KW-1133">Transmembrane helix</keyword>
<evidence type="ECO:0000256" key="3">
    <source>
        <dbReference type="ARBA" id="ARBA00022692"/>
    </source>
</evidence>
<dbReference type="InterPro" id="IPR025857">
    <property type="entry name" value="MacB_PCD"/>
</dbReference>
<evidence type="ECO:0000259" key="7">
    <source>
        <dbReference type="Pfam" id="PF02687"/>
    </source>
</evidence>
<organism evidence="9 10">
    <name type="scientific">Dawidia soli</name>
    <dbReference type="NCBI Taxonomy" id="2782352"/>
    <lineage>
        <taxon>Bacteria</taxon>
        <taxon>Pseudomonadati</taxon>
        <taxon>Bacteroidota</taxon>
        <taxon>Cytophagia</taxon>
        <taxon>Cytophagales</taxon>
        <taxon>Chryseotaleaceae</taxon>
        <taxon>Dawidia</taxon>
    </lineage>
</organism>
<keyword evidence="2" id="KW-1003">Cell membrane</keyword>
<dbReference type="GO" id="GO:0022857">
    <property type="term" value="F:transmembrane transporter activity"/>
    <property type="evidence" value="ECO:0007669"/>
    <property type="project" value="TreeGrafter"/>
</dbReference>
<dbReference type="GO" id="GO:0005886">
    <property type="term" value="C:plasma membrane"/>
    <property type="evidence" value="ECO:0007669"/>
    <property type="project" value="UniProtKB-SubCell"/>
</dbReference>
<proteinExistence type="predicted"/>
<dbReference type="AlphaFoldDB" id="A0AAP2DAJ8"/>
<accession>A0AAP2DAJ8</accession>
<comment type="caution">
    <text evidence="9">The sequence shown here is derived from an EMBL/GenBank/DDBJ whole genome shotgun (WGS) entry which is preliminary data.</text>
</comment>
<dbReference type="EMBL" id="JAHESC010000022">
    <property type="protein sequence ID" value="MBT1687992.1"/>
    <property type="molecule type" value="Genomic_DNA"/>
</dbReference>
<feature type="transmembrane region" description="Helical" evidence="6">
    <location>
        <begin position="20"/>
        <end position="41"/>
    </location>
</feature>
<feature type="transmembrane region" description="Helical" evidence="6">
    <location>
        <begin position="377"/>
        <end position="399"/>
    </location>
</feature>
<feature type="transmembrane region" description="Helical" evidence="6">
    <location>
        <begin position="338"/>
        <end position="357"/>
    </location>
</feature>
<evidence type="ECO:0000256" key="4">
    <source>
        <dbReference type="ARBA" id="ARBA00022989"/>
    </source>
</evidence>
<evidence type="ECO:0000256" key="1">
    <source>
        <dbReference type="ARBA" id="ARBA00004651"/>
    </source>
</evidence>
<evidence type="ECO:0000259" key="8">
    <source>
        <dbReference type="Pfam" id="PF12704"/>
    </source>
</evidence>
<dbReference type="InterPro" id="IPR050250">
    <property type="entry name" value="Macrolide_Exporter_MacB"/>
</dbReference>
<feature type="transmembrane region" description="Helical" evidence="6">
    <location>
        <begin position="664"/>
        <end position="685"/>
    </location>
</feature>
<evidence type="ECO:0000313" key="10">
    <source>
        <dbReference type="Proteomes" id="UP001319180"/>
    </source>
</evidence>
<reference evidence="9 10" key="1">
    <citation type="submission" date="2021-05" db="EMBL/GenBank/DDBJ databases">
        <title>A Polyphasic approach of four new species of the genus Ohtaekwangia: Ohtaekwangia histidinii sp. nov., Ohtaekwangia cretensis sp. nov., Ohtaekwangia indiensis sp. nov., Ohtaekwangia reichenbachii sp. nov. from diverse environment.</title>
        <authorList>
            <person name="Octaviana S."/>
        </authorList>
    </citation>
    <scope>NUCLEOTIDE SEQUENCE [LARGE SCALE GENOMIC DNA]</scope>
    <source>
        <strain evidence="9 10">PWU37</strain>
    </source>
</reference>
<evidence type="ECO:0000256" key="5">
    <source>
        <dbReference type="ARBA" id="ARBA00023136"/>
    </source>
</evidence>
<feature type="transmembrane region" description="Helical" evidence="6">
    <location>
        <begin position="420"/>
        <end position="444"/>
    </location>
</feature>
<keyword evidence="10" id="KW-1185">Reference proteome</keyword>
<dbReference type="RefSeq" id="WP_254091221.1">
    <property type="nucleotide sequence ID" value="NZ_JAHESC010000022.1"/>
</dbReference>
<sequence length="784" mass="86603">MLKQLLTVFYRNALRAKGTFLIYAIGFSTALTGVILIYLWIADELSFDRYHTPQLYQAMYHQPTAQGIQTSGQTPRFLAPALKADIPEVAMVAIATPQHFFPEFTLSARGQHVKATVKFASEDFFSMFSYPLVTGTPERVLRDKYSIVISQRLAKALFGNNPHPIGESISYSLLSIRQDVVVSGVFQDLPANSSEPFDFVLPFALFEDVAKPAPPDWKFTEPFSTYVLLKAPGNIDRINQKLSHYIQSKDKAATSTLFLKQYTDNYLYGRYTNGKQDGGRIHYVIMFGIIALCIVTVASINFINLSTARATQRIKQIGIQKTVGASRLSLMVQQLGETIFLTLLSLAVALALVKLILPHFNIITQKHLALAPTYRFVLGLMAITFTTGILAGIYPALYLSGIDPAKALKGKIIGPRAGNMVREGLVVFQFTASIIFIVAVIIIYKQIAFVMSTNLGYQKNNLLYFDVDGALVQKTDAFLTEVKRLPGVVQAAGMVGYLTGDGTGLPGSFSYNDKKITCQVLQGTVDMIETLGLTIKEGRGYSRQQDTGQANSRWILNEAAVDAVGEEHVIGKVVDGREVIGIVKNFHVRSLHEAIKPMALVLSPTESMTLWVRIHPGREEQTLASLRKLYATYNPGFTFGYHFIDQTYAQQYASEQRTSALSKYFAGLTIIIACMGLFGLAVFTLETRKKEISIRKVLGSSGREIILLLLRNFTRPVGIAIIFALPVSYLVVRAWLATFAYTVPLSGWYFAIGGLVPLVITGLTVGSVAMTAARANPVRHLRQD</sequence>
<name>A0AAP2DAJ8_9BACT</name>
<dbReference type="PANTHER" id="PTHR30572">
    <property type="entry name" value="MEMBRANE COMPONENT OF TRANSPORTER-RELATED"/>
    <property type="match status" value="1"/>
</dbReference>
<comment type="subcellular location">
    <subcellularLocation>
        <location evidence="1">Cell membrane</location>
        <topology evidence="1">Multi-pass membrane protein</topology>
    </subcellularLocation>
</comment>
<feature type="transmembrane region" description="Helical" evidence="6">
    <location>
        <begin position="717"/>
        <end position="736"/>
    </location>
</feature>
<evidence type="ECO:0000313" key="9">
    <source>
        <dbReference type="EMBL" id="MBT1687992.1"/>
    </source>
</evidence>
<keyword evidence="3 6" id="KW-0812">Transmembrane</keyword>
<feature type="transmembrane region" description="Helical" evidence="6">
    <location>
        <begin position="281"/>
        <end position="303"/>
    </location>
</feature>
<dbReference type="Pfam" id="PF12704">
    <property type="entry name" value="MacB_PCD"/>
    <property type="match status" value="1"/>
</dbReference>
<feature type="domain" description="ABC3 transporter permease C-terminal" evidence="7">
    <location>
        <begin position="665"/>
        <end position="777"/>
    </location>
</feature>
<feature type="domain" description="MacB-like periplasmic core" evidence="8">
    <location>
        <begin position="22"/>
        <end position="243"/>
    </location>
</feature>